<dbReference type="PROSITE" id="PS50297">
    <property type="entry name" value="ANK_REP_REGION"/>
    <property type="match status" value="7"/>
</dbReference>
<name>A0A0J6IA51_COCPO</name>
<dbReference type="AlphaFoldDB" id="A0A0J6IA51"/>
<dbReference type="OrthoDB" id="4199987at2759"/>
<proteinExistence type="predicted"/>
<dbReference type="PROSITE" id="PS50088">
    <property type="entry name" value="ANK_REPEAT"/>
    <property type="match status" value="7"/>
</dbReference>
<gene>
    <name evidence="5" type="ORF">CPAG_04794</name>
</gene>
<keyword evidence="1" id="KW-0677">Repeat</keyword>
<dbReference type="PANTHER" id="PTHR24198:SF165">
    <property type="entry name" value="ANKYRIN REPEAT-CONTAINING PROTEIN-RELATED"/>
    <property type="match status" value="1"/>
</dbReference>
<feature type="domain" description="Clr5" evidence="4">
    <location>
        <begin position="9"/>
        <end position="75"/>
    </location>
</feature>
<reference evidence="6" key="2">
    <citation type="journal article" date="2009" name="Genome Res.">
        <title>Comparative genomic analyses of the human fungal pathogens Coccidioides and their relatives.</title>
        <authorList>
            <person name="Sharpton T.J."/>
            <person name="Stajich J.E."/>
            <person name="Rounsley S.D."/>
            <person name="Gardner M.J."/>
            <person name="Wortman J.R."/>
            <person name="Jordar V.S."/>
            <person name="Maiti R."/>
            <person name="Kodira C.D."/>
            <person name="Neafsey D.E."/>
            <person name="Zeng Q."/>
            <person name="Hung C.-Y."/>
            <person name="McMahan C."/>
            <person name="Muszewska A."/>
            <person name="Grynberg M."/>
            <person name="Mandel M.A."/>
            <person name="Kellner E.M."/>
            <person name="Barker B.M."/>
            <person name="Galgiani J.N."/>
            <person name="Orbach M.J."/>
            <person name="Kirkland T.N."/>
            <person name="Cole G.T."/>
            <person name="Henn M.R."/>
            <person name="Birren B.W."/>
            <person name="Taylor J.W."/>
        </authorList>
    </citation>
    <scope>NUCLEOTIDE SEQUENCE [LARGE SCALE GENOMIC DNA]</scope>
    <source>
        <strain evidence="6">RMSCC 3488</strain>
    </source>
</reference>
<feature type="repeat" description="ANK" evidence="3">
    <location>
        <begin position="423"/>
        <end position="451"/>
    </location>
</feature>
<evidence type="ECO:0000313" key="6">
    <source>
        <dbReference type="Proteomes" id="UP000054567"/>
    </source>
</evidence>
<evidence type="ECO:0000256" key="2">
    <source>
        <dbReference type="ARBA" id="ARBA00023043"/>
    </source>
</evidence>
<sequence>MASLGPICWDNYKDILEDLYLHQNMSLKEVRTTMIPKGLEATYGSFMTNEPTYPQLTLKRECQYEAQFKEWGFRKKLKKEEWRIVGYKTLKRKREQKETEMLLNKRVICPKKFKRQCSRYMSLSEMMGITNEGPPPKTPDGVKLRTPRTEAAPQELALIQSPALSGSFGFSGSFDPSSIMQPCIQKLAILPCAELFSILRADGEGGCPTYNSVFTKTVDPLTIQACSKGLDQSVQEQRSLGLINQAMEAMNLAHRSQTAVEEAFRLFVYLSANKLINIDDEQYEALYGQLRSYFPPAAWKCMFSIRSPAVEALAESLFPFAVKAGDAVTVQEILQHTTIDPDTRIGLPDLQTPRIGLLDLQTPLQFACTRGFLELVRVLLDARADVNKFPALSCALRVGFADGHGAALVKILLQAGANVNPATGDFPLSVAAANGDAVAVSLLLDAGANVNPLFKTPPLVHALRSSFMDVENVTAVVRQLLEAGAMIDGPMWNVDLPEEEDNWDTMLELAADRNGDIELISLLMEYGAPVSDGLMEIASSYENIDVLQLLLERGVRPPRELDDLTEEIVKLFMKYEPWNSAQALIYAAYTGDNDLIKSVFEAGAPVTPSALERMIGEVDTAMVIAFLNAAADERKQDCFKAVLCKAILVKDVGLIEALHALEGEFELHSDFWLDAEFHDAARENCVGLFRALIGPKSRFRPNAIEHLKRSLIEAILHESRDVIEILLRTCPIEILGDGPHLLAAAMKKRNTELFHHLLRSGVAVNEIKQQGLKGEDAEHRTVLSEAVDTGDCLIIRELIYAGAELNAKGLYSDRTPLSLAVENGDVAIINILIEAGADINAPHATLSGSSALFEAVWKGSLLLVQKLLDHGANIDEAALVAAVFRPTSILLLLLQTHQARYRIIPHGYGCEALQLAITENQRDKTEALLKFGVQVNWIARAKPGLKRYLLLEAKLHYGLSALGVAVEGMGHIDPFIVTLILNSPNSKINALAKTQPSRTGLDLAIEQNSVPAVGELIKLGADVNKAATQDLRRTPLQLAAETSSFDVVQLLLHHGAKVNAPAFITYGATALQLASIRGNIEMAQLLLEAGAEVNALPAEVGGRTAIEGAAEHGRIDMVMFLLMSGADIMSSGCVQYKRAREFASQNGHLAICRLLDTFADPQDAGI</sequence>
<dbReference type="VEuPathDB" id="FungiDB:CPAG_04794"/>
<dbReference type="InterPro" id="IPR002110">
    <property type="entry name" value="Ankyrin_rpt"/>
</dbReference>
<evidence type="ECO:0000256" key="3">
    <source>
        <dbReference type="PROSITE-ProRule" id="PRU00023"/>
    </source>
</evidence>
<keyword evidence="2 3" id="KW-0040">ANK repeat</keyword>
<protein>
    <submittedName>
        <fullName evidence="5">Ankyrin-1</fullName>
    </submittedName>
</protein>
<organism evidence="5 6">
    <name type="scientific">Coccidioides posadasii RMSCC 3488</name>
    <dbReference type="NCBI Taxonomy" id="454284"/>
    <lineage>
        <taxon>Eukaryota</taxon>
        <taxon>Fungi</taxon>
        <taxon>Dikarya</taxon>
        <taxon>Ascomycota</taxon>
        <taxon>Pezizomycotina</taxon>
        <taxon>Eurotiomycetes</taxon>
        <taxon>Eurotiomycetidae</taxon>
        <taxon>Onygenales</taxon>
        <taxon>Onygenaceae</taxon>
        <taxon>Coccidioides</taxon>
    </lineage>
</organism>
<reference evidence="5 6" key="1">
    <citation type="submission" date="2007-06" db="EMBL/GenBank/DDBJ databases">
        <title>The Genome Sequence of Coccidioides posadasii RMSCC_3488.</title>
        <authorList>
            <consortium name="Coccidioides Genome Resources Consortium"/>
            <consortium name="The Broad Institute Genome Sequencing Platform"/>
            <person name="Henn M.R."/>
            <person name="Sykes S."/>
            <person name="Young S."/>
            <person name="Jaffe D."/>
            <person name="Berlin A."/>
            <person name="Alvarez P."/>
            <person name="Butler J."/>
            <person name="Gnerre S."/>
            <person name="Grabherr M."/>
            <person name="Mauceli E."/>
            <person name="Brockman W."/>
            <person name="Kodira C."/>
            <person name="Alvarado L."/>
            <person name="Zeng Q."/>
            <person name="Crawford M."/>
            <person name="Antoine C."/>
            <person name="Devon K."/>
            <person name="Galgiani J."/>
            <person name="Orsborn K."/>
            <person name="Lewis M.L."/>
            <person name="Nusbaum C."/>
            <person name="Galagan J."/>
            <person name="Birren B."/>
        </authorList>
    </citation>
    <scope>NUCLEOTIDE SEQUENCE [LARGE SCALE GENOMIC DNA]</scope>
    <source>
        <strain evidence="5 6">RMSCC 3488</strain>
    </source>
</reference>
<dbReference type="Pfam" id="PF14420">
    <property type="entry name" value="Clr5"/>
    <property type="match status" value="1"/>
</dbReference>
<dbReference type="SUPFAM" id="SSF48403">
    <property type="entry name" value="Ankyrin repeat"/>
    <property type="match status" value="3"/>
</dbReference>
<dbReference type="Pfam" id="PF00023">
    <property type="entry name" value="Ank"/>
    <property type="match status" value="2"/>
</dbReference>
<feature type="repeat" description="ANK" evidence="3">
    <location>
        <begin position="1101"/>
        <end position="1128"/>
    </location>
</feature>
<evidence type="ECO:0000256" key="1">
    <source>
        <dbReference type="ARBA" id="ARBA00022737"/>
    </source>
</evidence>
<dbReference type="EMBL" id="DS268111">
    <property type="protein sequence ID" value="KMM68467.1"/>
    <property type="molecule type" value="Genomic_DNA"/>
</dbReference>
<dbReference type="SMART" id="SM00248">
    <property type="entry name" value="ANK"/>
    <property type="match status" value="15"/>
</dbReference>
<evidence type="ECO:0000259" key="4">
    <source>
        <dbReference type="Pfam" id="PF14420"/>
    </source>
</evidence>
<dbReference type="Gene3D" id="1.25.40.20">
    <property type="entry name" value="Ankyrin repeat-containing domain"/>
    <property type="match status" value="4"/>
</dbReference>
<feature type="repeat" description="ANK" evidence="3">
    <location>
        <begin position="1031"/>
        <end position="1063"/>
    </location>
</feature>
<dbReference type="PANTHER" id="PTHR24198">
    <property type="entry name" value="ANKYRIN REPEAT AND PROTEIN KINASE DOMAIN-CONTAINING PROTEIN"/>
    <property type="match status" value="1"/>
</dbReference>
<dbReference type="InterPro" id="IPR025676">
    <property type="entry name" value="Clr5_dom"/>
</dbReference>
<feature type="repeat" description="ANK" evidence="3">
    <location>
        <begin position="1066"/>
        <end position="1098"/>
    </location>
</feature>
<reference evidence="6" key="3">
    <citation type="journal article" date="2010" name="Genome Res.">
        <title>Population genomic sequencing of Coccidioides fungi reveals recent hybridization and transposon control.</title>
        <authorList>
            <person name="Neafsey D.E."/>
            <person name="Barker B.M."/>
            <person name="Sharpton T.J."/>
            <person name="Stajich J.E."/>
            <person name="Park D.J."/>
            <person name="Whiston E."/>
            <person name="Hung C.-Y."/>
            <person name="McMahan C."/>
            <person name="White J."/>
            <person name="Sykes S."/>
            <person name="Heiman D."/>
            <person name="Young S."/>
            <person name="Zeng Q."/>
            <person name="Abouelleil A."/>
            <person name="Aftuck L."/>
            <person name="Bessette D."/>
            <person name="Brown A."/>
            <person name="FitzGerald M."/>
            <person name="Lui A."/>
            <person name="Macdonald J.P."/>
            <person name="Priest M."/>
            <person name="Orbach M.J."/>
            <person name="Galgiani J.N."/>
            <person name="Kirkland T.N."/>
            <person name="Cole G.T."/>
            <person name="Birren B.W."/>
            <person name="Henn M.R."/>
            <person name="Taylor J.W."/>
            <person name="Rounsley S.D."/>
        </authorList>
    </citation>
    <scope>NUCLEOTIDE SEQUENCE [LARGE SCALE GENOMIC DNA]</scope>
    <source>
        <strain evidence="6">RMSCC 3488</strain>
    </source>
</reference>
<dbReference type="InterPro" id="IPR036770">
    <property type="entry name" value="Ankyrin_rpt-contain_sf"/>
</dbReference>
<dbReference type="Pfam" id="PF12796">
    <property type="entry name" value="Ank_2"/>
    <property type="match status" value="3"/>
</dbReference>
<dbReference type="Proteomes" id="UP000054567">
    <property type="component" value="Unassembled WGS sequence"/>
</dbReference>
<accession>A0A0J6IA51</accession>
<feature type="repeat" description="ANK" evidence="3">
    <location>
        <begin position="847"/>
        <end position="879"/>
    </location>
</feature>
<feature type="repeat" description="ANK" evidence="3">
    <location>
        <begin position="359"/>
        <end position="391"/>
    </location>
</feature>
<evidence type="ECO:0000313" key="5">
    <source>
        <dbReference type="EMBL" id="KMM68467.1"/>
    </source>
</evidence>
<feature type="repeat" description="ANK" evidence="3">
    <location>
        <begin position="812"/>
        <end position="844"/>
    </location>
</feature>